<dbReference type="PANTHER" id="PTHR45809">
    <property type="entry name" value="VIRAL IAP-ASSOCIATED FACTOR HOMOLOG"/>
    <property type="match status" value="1"/>
</dbReference>
<dbReference type="OrthoDB" id="45518at2759"/>
<feature type="region of interest" description="Disordered" evidence="2">
    <location>
        <begin position="239"/>
        <end position="258"/>
    </location>
</feature>
<comment type="caution">
    <text evidence="4">The sequence shown here is derived from an EMBL/GenBank/DDBJ whole genome shotgun (WGS) entry which is preliminary data.</text>
</comment>
<dbReference type="STRING" id="1263082.A0A068SF77"/>
<dbReference type="GO" id="GO:0005737">
    <property type="term" value="C:cytoplasm"/>
    <property type="evidence" value="ECO:0007669"/>
    <property type="project" value="EnsemblFungi"/>
</dbReference>
<dbReference type="VEuPathDB" id="FungiDB:LCOR_11262.1"/>
<dbReference type="InterPro" id="IPR051498">
    <property type="entry name" value="Phosducin-like_chap/apop_reg"/>
</dbReference>
<dbReference type="GO" id="GO:0030036">
    <property type="term" value="P:actin cytoskeleton organization"/>
    <property type="evidence" value="ECO:0007669"/>
    <property type="project" value="EnsemblFungi"/>
</dbReference>
<dbReference type="SUPFAM" id="SSF52833">
    <property type="entry name" value="Thioredoxin-like"/>
    <property type="match status" value="1"/>
</dbReference>
<dbReference type="PANTHER" id="PTHR45809:SF3">
    <property type="entry name" value="VIRAL IAP-ASSOCIATED FACTOR HOMOLOG"/>
    <property type="match status" value="1"/>
</dbReference>
<keyword evidence="5" id="KW-1185">Reference proteome</keyword>
<proteinExistence type="inferred from homology"/>
<feature type="compositionally biased region" description="Acidic residues" evidence="2">
    <location>
        <begin position="245"/>
        <end position="258"/>
    </location>
</feature>
<dbReference type="GO" id="GO:0006457">
    <property type="term" value="P:protein folding"/>
    <property type="evidence" value="ECO:0007669"/>
    <property type="project" value="EnsemblFungi"/>
</dbReference>
<dbReference type="InterPro" id="IPR024253">
    <property type="entry name" value="Phosducin_thioredoxin-like_dom"/>
</dbReference>
<dbReference type="GO" id="GO:0003779">
    <property type="term" value="F:actin binding"/>
    <property type="evidence" value="ECO:0007669"/>
    <property type="project" value="EnsemblFungi"/>
</dbReference>
<dbReference type="EMBL" id="CBTN010000094">
    <property type="protein sequence ID" value="CDH60477.1"/>
    <property type="molecule type" value="Genomic_DNA"/>
</dbReference>
<comment type="similarity">
    <text evidence="1">Belongs to the phosducin family.</text>
</comment>
<dbReference type="Proteomes" id="UP000027586">
    <property type="component" value="Unassembled WGS sequence"/>
</dbReference>
<evidence type="ECO:0000259" key="3">
    <source>
        <dbReference type="Pfam" id="PF02114"/>
    </source>
</evidence>
<protein>
    <submittedName>
        <fullName evidence="4">Phosducin-like protein 3</fullName>
    </submittedName>
</protein>
<dbReference type="GO" id="GO:0051726">
    <property type="term" value="P:regulation of cell cycle"/>
    <property type="evidence" value="ECO:0007669"/>
    <property type="project" value="EnsemblFungi"/>
</dbReference>
<dbReference type="CDD" id="cd02988">
    <property type="entry name" value="Phd_like_VIAF"/>
    <property type="match status" value="1"/>
</dbReference>
<gene>
    <name evidence="4" type="ORF">LCOR_11262.1</name>
</gene>
<evidence type="ECO:0000256" key="1">
    <source>
        <dbReference type="ARBA" id="ARBA00009686"/>
    </source>
</evidence>
<feature type="domain" description="Phosducin" evidence="3">
    <location>
        <begin position="29"/>
        <end position="218"/>
    </location>
</feature>
<dbReference type="GO" id="GO:0031683">
    <property type="term" value="F:G-protein beta/gamma-subunit complex binding"/>
    <property type="evidence" value="ECO:0007669"/>
    <property type="project" value="EnsemblFungi"/>
</dbReference>
<evidence type="ECO:0000313" key="4">
    <source>
        <dbReference type="EMBL" id="CDH60477.1"/>
    </source>
</evidence>
<reference evidence="4" key="1">
    <citation type="submission" date="2013-08" db="EMBL/GenBank/DDBJ databases">
        <title>Gene expansion shapes genome architecture in the human pathogen Lichtheimia corymbifera: an evolutionary genomics analysis in the ancient terrestrial Mucorales (Mucoromycotina).</title>
        <authorList>
            <person name="Schwartze V.U."/>
            <person name="Winter S."/>
            <person name="Shelest E."/>
            <person name="Marcet-Houben M."/>
            <person name="Horn F."/>
            <person name="Wehner S."/>
            <person name="Hoffmann K."/>
            <person name="Riege K."/>
            <person name="Sammeth M."/>
            <person name="Nowrousian M."/>
            <person name="Valiante V."/>
            <person name="Linde J."/>
            <person name="Jacobsen I.D."/>
            <person name="Marz M."/>
            <person name="Brakhage A.A."/>
            <person name="Gabaldon T."/>
            <person name="Bocker S."/>
            <person name="Voigt K."/>
        </authorList>
    </citation>
    <scope>NUCLEOTIDE SEQUENCE [LARGE SCALE GENOMIC DNA]</scope>
    <source>
        <strain evidence="4">FSU 9682</strain>
    </source>
</reference>
<dbReference type="GO" id="GO:0045944">
    <property type="term" value="P:positive regulation of transcription by RNA polymerase II"/>
    <property type="evidence" value="ECO:0007669"/>
    <property type="project" value="EnsemblFungi"/>
</dbReference>
<dbReference type="InterPro" id="IPR036249">
    <property type="entry name" value="Thioredoxin-like_sf"/>
</dbReference>
<sequence>MDDPNADTEWNDILRAKGILPPKEEQSKEAIEDMYVEALNARKQEEESLENKTLDELDELEDELEDDRIIMEYRYVHKRRAVKRILKRRKRMLEMQQQAEKDKYGEVTQISKPDFVKEVTEASKECYVVVHLFKDYIPACKLMNQHLAVLAKQFKSTKFLKIVSDQCVPNYPDRNVPTLLVYGEGDIKANIVGAIAFGGMNMTVSSVRKQLAQCGAVPPEKDQDQDGDKKKKTIYRSAATAALSSDEDEESDDDRGYY</sequence>
<dbReference type="GO" id="GO:0071444">
    <property type="term" value="P:cellular response to pheromone"/>
    <property type="evidence" value="ECO:0007669"/>
    <property type="project" value="EnsemblFungi"/>
</dbReference>
<evidence type="ECO:0000313" key="5">
    <source>
        <dbReference type="Proteomes" id="UP000027586"/>
    </source>
</evidence>
<dbReference type="Pfam" id="PF02114">
    <property type="entry name" value="Phosducin"/>
    <property type="match status" value="1"/>
</dbReference>
<evidence type="ECO:0000256" key="2">
    <source>
        <dbReference type="SAM" id="MobiDB-lite"/>
    </source>
</evidence>
<dbReference type="GO" id="GO:1903333">
    <property type="term" value="P:negative regulation of protein folding"/>
    <property type="evidence" value="ECO:0007669"/>
    <property type="project" value="EnsemblFungi"/>
</dbReference>
<dbReference type="Gene3D" id="3.40.30.10">
    <property type="entry name" value="Glutaredoxin"/>
    <property type="match status" value="1"/>
</dbReference>
<name>A0A068SF77_9FUNG</name>
<organism evidence="4 5">
    <name type="scientific">Lichtheimia corymbifera JMRC:FSU:9682</name>
    <dbReference type="NCBI Taxonomy" id="1263082"/>
    <lineage>
        <taxon>Eukaryota</taxon>
        <taxon>Fungi</taxon>
        <taxon>Fungi incertae sedis</taxon>
        <taxon>Mucoromycota</taxon>
        <taxon>Mucoromycotina</taxon>
        <taxon>Mucoromycetes</taxon>
        <taxon>Mucorales</taxon>
        <taxon>Lichtheimiaceae</taxon>
        <taxon>Lichtheimia</taxon>
    </lineage>
</organism>
<accession>A0A068SF77</accession>
<dbReference type="AlphaFoldDB" id="A0A068SF77"/>